<evidence type="ECO:0000256" key="2">
    <source>
        <dbReference type="ARBA" id="ARBA00023134"/>
    </source>
</evidence>
<keyword evidence="1" id="KW-0547">Nucleotide-binding</keyword>
<dbReference type="PRINTS" id="PR00449">
    <property type="entry name" value="RASTRNSFRMNG"/>
</dbReference>
<dbReference type="PROSITE" id="PS51421">
    <property type="entry name" value="RAS"/>
    <property type="match status" value="1"/>
</dbReference>
<reference evidence="3 4" key="1">
    <citation type="submission" date="2024-01" db="EMBL/GenBank/DDBJ databases">
        <title>The genome of the rayed Mediterranean limpet Patella caerulea (Linnaeus, 1758).</title>
        <authorList>
            <person name="Anh-Thu Weber A."/>
            <person name="Halstead-Nussloch G."/>
        </authorList>
    </citation>
    <scope>NUCLEOTIDE SEQUENCE [LARGE SCALE GENOMIC DNA]</scope>
    <source>
        <strain evidence="3">AATW-2023a</strain>
        <tissue evidence="3">Whole specimen</tissue>
    </source>
</reference>
<dbReference type="AlphaFoldDB" id="A0AAN8Q2Z7"/>
<dbReference type="CDD" id="cd00157">
    <property type="entry name" value="Rho"/>
    <property type="match status" value="1"/>
</dbReference>
<keyword evidence="2" id="KW-0342">GTP-binding</keyword>
<proteinExistence type="predicted"/>
<dbReference type="SUPFAM" id="SSF52540">
    <property type="entry name" value="P-loop containing nucleoside triphosphate hydrolases"/>
    <property type="match status" value="1"/>
</dbReference>
<dbReference type="InterPro" id="IPR027417">
    <property type="entry name" value="P-loop_NTPase"/>
</dbReference>
<evidence type="ECO:0000313" key="4">
    <source>
        <dbReference type="Proteomes" id="UP001347796"/>
    </source>
</evidence>
<keyword evidence="4" id="KW-1185">Reference proteome</keyword>
<dbReference type="SMART" id="SM00173">
    <property type="entry name" value="RAS"/>
    <property type="match status" value="1"/>
</dbReference>
<dbReference type="SMART" id="SM00175">
    <property type="entry name" value="RAB"/>
    <property type="match status" value="1"/>
</dbReference>
<evidence type="ECO:0000313" key="3">
    <source>
        <dbReference type="EMBL" id="KAK6181425.1"/>
    </source>
</evidence>
<dbReference type="PROSITE" id="PS51419">
    <property type="entry name" value="RAB"/>
    <property type="match status" value="1"/>
</dbReference>
<name>A0AAN8Q2Z7_PATCE</name>
<dbReference type="InterPro" id="IPR003578">
    <property type="entry name" value="Small_GTPase_Rho"/>
</dbReference>
<evidence type="ECO:0000256" key="1">
    <source>
        <dbReference type="ARBA" id="ARBA00022741"/>
    </source>
</evidence>
<protein>
    <submittedName>
        <fullName evidence="3">Uncharacterized protein</fullName>
    </submittedName>
</protein>
<dbReference type="PANTHER" id="PTHR24072">
    <property type="entry name" value="RHO FAMILY GTPASE"/>
    <property type="match status" value="1"/>
</dbReference>
<sequence>MKTTTDRNIVHSIVVGDEMVGKTSLAHSKLALSFQDDYIPTVFENFEIKHKVGGEDFVISLFDTAGLDNHRNLRTFAYNICHAIIMCFSVCDKESYKNVIDVWMPEIIAETKGKIPIILVGTQADTRGHVFPELEISTDAGYKLAKQIGADTYIECSALTKEGLNFAFNNVIYSALKYRKKNETVLKRILGI</sequence>
<dbReference type="Pfam" id="PF00071">
    <property type="entry name" value="Ras"/>
    <property type="match status" value="1"/>
</dbReference>
<dbReference type="GO" id="GO:0005525">
    <property type="term" value="F:GTP binding"/>
    <property type="evidence" value="ECO:0007669"/>
    <property type="project" value="UniProtKB-KW"/>
</dbReference>
<accession>A0AAN8Q2Z7</accession>
<comment type="caution">
    <text evidence="3">The sequence shown here is derived from an EMBL/GenBank/DDBJ whole genome shotgun (WGS) entry which is preliminary data.</text>
</comment>
<dbReference type="GO" id="GO:0007264">
    <property type="term" value="P:small GTPase-mediated signal transduction"/>
    <property type="evidence" value="ECO:0007669"/>
    <property type="project" value="InterPro"/>
</dbReference>
<dbReference type="SMART" id="SM00174">
    <property type="entry name" value="RHO"/>
    <property type="match status" value="1"/>
</dbReference>
<dbReference type="Proteomes" id="UP001347796">
    <property type="component" value="Unassembled WGS sequence"/>
</dbReference>
<dbReference type="NCBIfam" id="TIGR00231">
    <property type="entry name" value="small_GTP"/>
    <property type="match status" value="1"/>
</dbReference>
<dbReference type="GO" id="GO:0003924">
    <property type="term" value="F:GTPase activity"/>
    <property type="evidence" value="ECO:0007669"/>
    <property type="project" value="InterPro"/>
</dbReference>
<dbReference type="InterPro" id="IPR005225">
    <property type="entry name" value="Small_GTP-bd"/>
</dbReference>
<gene>
    <name evidence="3" type="ORF">SNE40_009273</name>
</gene>
<organism evidence="3 4">
    <name type="scientific">Patella caerulea</name>
    <name type="common">Rayed Mediterranean limpet</name>
    <dbReference type="NCBI Taxonomy" id="87958"/>
    <lineage>
        <taxon>Eukaryota</taxon>
        <taxon>Metazoa</taxon>
        <taxon>Spiralia</taxon>
        <taxon>Lophotrochozoa</taxon>
        <taxon>Mollusca</taxon>
        <taxon>Gastropoda</taxon>
        <taxon>Patellogastropoda</taxon>
        <taxon>Patelloidea</taxon>
        <taxon>Patellidae</taxon>
        <taxon>Patella</taxon>
    </lineage>
</organism>
<dbReference type="InterPro" id="IPR001806">
    <property type="entry name" value="Small_GTPase"/>
</dbReference>
<dbReference type="EMBL" id="JAZGQO010000007">
    <property type="protein sequence ID" value="KAK6181425.1"/>
    <property type="molecule type" value="Genomic_DNA"/>
</dbReference>
<dbReference type="PROSITE" id="PS51420">
    <property type="entry name" value="RHO"/>
    <property type="match status" value="1"/>
</dbReference>
<dbReference type="Gene3D" id="3.40.50.300">
    <property type="entry name" value="P-loop containing nucleotide triphosphate hydrolases"/>
    <property type="match status" value="1"/>
</dbReference>